<proteinExistence type="predicted"/>
<name>A0ABY5KDL6_9ACTN</name>
<dbReference type="EMBL" id="CP101990">
    <property type="protein sequence ID" value="UUI68552.1"/>
    <property type="molecule type" value="Genomic_DNA"/>
</dbReference>
<organism evidence="1 2">
    <name type="scientific">Aeromicrobium duanguangcaii</name>
    <dbReference type="NCBI Taxonomy" id="2968086"/>
    <lineage>
        <taxon>Bacteria</taxon>
        <taxon>Bacillati</taxon>
        <taxon>Actinomycetota</taxon>
        <taxon>Actinomycetes</taxon>
        <taxon>Propionibacteriales</taxon>
        <taxon>Nocardioidaceae</taxon>
        <taxon>Aeromicrobium</taxon>
    </lineage>
</organism>
<evidence type="ECO:0000313" key="2">
    <source>
        <dbReference type="Proteomes" id="UP001315860"/>
    </source>
</evidence>
<gene>
    <name evidence="1" type="ORF">NP095_00100</name>
</gene>
<dbReference type="Proteomes" id="UP001315860">
    <property type="component" value="Chromosome"/>
</dbReference>
<reference evidence="1 2" key="1">
    <citation type="submission" date="2022-07" db="EMBL/GenBank/DDBJ databases">
        <title>Novel species in genus Aeromicrobium.</title>
        <authorList>
            <person name="Ye L."/>
        </authorList>
    </citation>
    <scope>NUCLEOTIDE SEQUENCE [LARGE SCALE GENOMIC DNA]</scope>
    <source>
        <strain evidence="2">zg-Y50</strain>
    </source>
</reference>
<sequence length="157" mass="16466">MRCRAWCARTTVTKVRSSKKRTYAVNVKVSTAGAHHRGAVRIAGKAYAKKVMTFDGTGIYFHVARVCSTFSASIGVPDGSSDTAELLALTQKKTDLSDEPVPTFTQVSAGQAPRAVRQSLTGVTLLGIGAGDGVLSVIDPRVRCTVNTLTAPPCGVA</sequence>
<evidence type="ECO:0000313" key="1">
    <source>
        <dbReference type="EMBL" id="UUI68552.1"/>
    </source>
</evidence>
<accession>A0ABY5KDL6</accession>
<keyword evidence="2" id="KW-1185">Reference proteome</keyword>
<protein>
    <submittedName>
        <fullName evidence="1">Uncharacterized protein</fullName>
    </submittedName>
</protein>
<dbReference type="RefSeq" id="WP_232418260.1">
    <property type="nucleotide sequence ID" value="NZ_CP101990.1"/>
</dbReference>